<dbReference type="Pfam" id="PF16889">
    <property type="entry name" value="Hepar_II_III_N"/>
    <property type="match status" value="1"/>
</dbReference>
<evidence type="ECO:0000259" key="5">
    <source>
        <dbReference type="Pfam" id="PF07940"/>
    </source>
</evidence>
<keyword evidence="8" id="KW-1185">Reference proteome</keyword>
<evidence type="ECO:0000256" key="1">
    <source>
        <dbReference type="ARBA" id="ARBA00004418"/>
    </source>
</evidence>
<feature type="domain" description="Heparinase II/III-like C-terminal" evidence="5">
    <location>
        <begin position="313"/>
        <end position="520"/>
    </location>
</feature>
<evidence type="ECO:0000259" key="6">
    <source>
        <dbReference type="Pfam" id="PF16889"/>
    </source>
</evidence>
<keyword evidence="2" id="KW-0732">Signal</keyword>
<organism evidence="7 8">
    <name type="scientific">Tianweitania aestuarii</name>
    <dbReference type="NCBI Taxonomy" id="2814886"/>
    <lineage>
        <taxon>Bacteria</taxon>
        <taxon>Pseudomonadati</taxon>
        <taxon>Pseudomonadota</taxon>
        <taxon>Alphaproteobacteria</taxon>
        <taxon>Hyphomicrobiales</taxon>
        <taxon>Phyllobacteriaceae</taxon>
        <taxon>Tianweitania</taxon>
    </lineage>
</organism>
<dbReference type="PANTHER" id="PTHR39210:SF1">
    <property type="entry name" value="HEPARIN-SULFATE LYASE"/>
    <property type="match status" value="1"/>
</dbReference>
<keyword evidence="4 7" id="KW-0456">Lyase</keyword>
<dbReference type="EMBL" id="JAFMNX010000001">
    <property type="protein sequence ID" value="MBS9719452.1"/>
    <property type="molecule type" value="Genomic_DNA"/>
</dbReference>
<dbReference type="GO" id="GO:0016829">
    <property type="term" value="F:lyase activity"/>
    <property type="evidence" value="ECO:0007669"/>
    <property type="project" value="UniProtKB-KW"/>
</dbReference>
<dbReference type="PANTHER" id="PTHR39210">
    <property type="entry name" value="HEPARIN-SULFATE LYASE"/>
    <property type="match status" value="1"/>
</dbReference>
<dbReference type="Gene3D" id="2.70.98.70">
    <property type="match status" value="1"/>
</dbReference>
<dbReference type="Pfam" id="PF07940">
    <property type="entry name" value="Hepar_II_III_C"/>
    <property type="match status" value="1"/>
</dbReference>
<comment type="caution">
    <text evidence="7">The sequence shown here is derived from an EMBL/GenBank/DDBJ whole genome shotgun (WGS) entry which is preliminary data.</text>
</comment>
<dbReference type="InterPro" id="IPR031680">
    <property type="entry name" value="Hepar_II_III_N"/>
</dbReference>
<evidence type="ECO:0000256" key="3">
    <source>
        <dbReference type="ARBA" id="ARBA00022764"/>
    </source>
</evidence>
<protein>
    <submittedName>
        <fullName evidence="7">Alginate lyase family protein</fullName>
    </submittedName>
</protein>
<dbReference type="InterPro" id="IPR008929">
    <property type="entry name" value="Chondroitin_lyas"/>
</dbReference>
<name>A0ABS5RR65_9HYPH</name>
<dbReference type="SUPFAM" id="SSF48230">
    <property type="entry name" value="Chondroitin AC/alginate lyase"/>
    <property type="match status" value="1"/>
</dbReference>
<evidence type="ECO:0000313" key="7">
    <source>
        <dbReference type="EMBL" id="MBS9719452.1"/>
    </source>
</evidence>
<evidence type="ECO:0000313" key="8">
    <source>
        <dbReference type="Proteomes" id="UP001297272"/>
    </source>
</evidence>
<feature type="domain" description="Heparin-sulfate lyase N-terminal" evidence="6">
    <location>
        <begin position="109"/>
        <end position="288"/>
    </location>
</feature>
<dbReference type="InterPro" id="IPR012480">
    <property type="entry name" value="Hepar_II_III_C"/>
</dbReference>
<sequence>MHTPGLYWRTIRHLTARQIFGRVWFRLYRPRPDLRPAPPLRVPVGVWRNPAQRLPAMTGPSAFTFLNEGGLLDPHQADGGWDDPARSKLWRYNLHYFDDLNAEHADARRDWHLALIRDWIRHNPPGQGTGWEPFPTSLRIVNWIKAALGGFALPADALVSLAIQTRWLSRQVEHHLSGNHLLANAKALCFAGVFFQSAEADGWFKQGRQILQRQLPAQILPDGGHYELSPMYHALVLEDLLDLANLTRCFGADDALRRQIEARIGPMCAWLKALGHPDGDIAFFNDAVLGIAPAPTALNAYAERLGFGSAATTPTGVTHLKQSGYLRVARGSAVLLIDAAKVGPEHQPGHAHADTLSFELSLDNKRVLVNSGTSEYGTGPERLRQRGTAAHNTLTINGRNSSEVWSGFRVGRRAYPRDLHIVQGEHDTYVTASHDGYRFLPGSPLHHRRWRLGAGMLTIQDGVSGPLQQTEARYHFAPGIQLHGHDKCGFAEQDGCLLLRWEAVEGCARIEQYTHHPRFGVSLPAQCLTLACATNRATLRLIFA</sequence>
<evidence type="ECO:0000256" key="4">
    <source>
        <dbReference type="ARBA" id="ARBA00023239"/>
    </source>
</evidence>
<comment type="subcellular location">
    <subcellularLocation>
        <location evidence="1">Periplasm</location>
    </subcellularLocation>
</comment>
<proteinExistence type="predicted"/>
<keyword evidence="3" id="KW-0574">Periplasm</keyword>
<dbReference type="Gene3D" id="1.50.10.100">
    <property type="entry name" value="Chondroitin AC/alginate lyase"/>
    <property type="match status" value="1"/>
</dbReference>
<evidence type="ECO:0000256" key="2">
    <source>
        <dbReference type="ARBA" id="ARBA00022729"/>
    </source>
</evidence>
<gene>
    <name evidence="7" type="ORF">JYU29_01990</name>
</gene>
<dbReference type="Proteomes" id="UP001297272">
    <property type="component" value="Unassembled WGS sequence"/>
</dbReference>
<reference evidence="7 8" key="1">
    <citation type="submission" date="2021-03" db="EMBL/GenBank/DDBJ databases">
        <title>Tianweitania aestuarii sp. nov., isolated from a tidal flat.</title>
        <authorList>
            <person name="Park S."/>
            <person name="Yoon J.-H."/>
        </authorList>
    </citation>
    <scope>NUCLEOTIDE SEQUENCE [LARGE SCALE GENOMIC DNA]</scope>
    <source>
        <strain evidence="7 8">BSSL-BM11</strain>
    </source>
</reference>
<accession>A0ABS5RR65</accession>